<sequence length="551" mass="62356">MRYRRLMRLMRMGFRIQTDAECVPAFPNNDKVGKVLNQDILSSNSVSTVETCKFAAASPLNYCESPRILKRVQQLMYEAIHMKNTDMPDKTLGLLRQEYLKLDWEGRSRALLVLSTEFGIDNARVVNLMRHYLSLQPDDSKREIQKLEDSERGVLAARYRTEHDLRSALVPLSSRLFEHMNGQVGGLKFLVDLRADLISVIKQQNLASLRALDANLKGMFSTWLGPACLELHQITWEDSASLLEKIVGYEASHAHAVHPISNLYDLKRRLGVGRRCYGYFHPAMPGEPLVFIEVALTKDMGASIQEVLFDEVPLPESEATAALFYSISSTQPGLKGIDLGNFLIKRVARLLQQEMSQLQVFTTLSPIPGFLKWLIPKLVSACKSSNVNPSGNSVDDTAASNVFKEELLHKSEERAILEVFGGDNKDANPLEILLRLLTSDQEWVKTEKLADTVRPCLMRLCARYLLREKKRGKALDPVTNFHVRNGAIVERLNWMGNRSTKGLQESAGIMVNYLYRLEKVEEINQAYLNQGEIRASPAVEEYLQPNYRACI</sequence>
<name>A0ACC2AKF9_DIPCM</name>
<dbReference type="EMBL" id="CM055112">
    <property type="protein sequence ID" value="KAJ7517977.1"/>
    <property type="molecule type" value="Genomic_DNA"/>
</dbReference>
<reference evidence="2" key="1">
    <citation type="journal article" date="2024" name="Proc. Natl. Acad. Sci. U.S.A.">
        <title>Extraordinary preservation of gene collinearity over three hundred million years revealed in homosporous lycophytes.</title>
        <authorList>
            <person name="Li C."/>
            <person name="Wickell D."/>
            <person name="Kuo L.Y."/>
            <person name="Chen X."/>
            <person name="Nie B."/>
            <person name="Liao X."/>
            <person name="Peng D."/>
            <person name="Ji J."/>
            <person name="Jenkins J."/>
            <person name="Williams M."/>
            <person name="Shu S."/>
            <person name="Plott C."/>
            <person name="Barry K."/>
            <person name="Rajasekar S."/>
            <person name="Grimwood J."/>
            <person name="Han X."/>
            <person name="Sun S."/>
            <person name="Hou Z."/>
            <person name="He W."/>
            <person name="Dai G."/>
            <person name="Sun C."/>
            <person name="Schmutz J."/>
            <person name="Leebens-Mack J.H."/>
            <person name="Li F.W."/>
            <person name="Wang L."/>
        </authorList>
    </citation>
    <scope>NUCLEOTIDE SEQUENCE [LARGE SCALE GENOMIC DNA]</scope>
    <source>
        <strain evidence="2">cv. PW_Plant_1</strain>
    </source>
</reference>
<gene>
    <name evidence="1" type="ORF">O6H91_21G048500</name>
</gene>
<dbReference type="Proteomes" id="UP001162992">
    <property type="component" value="Chromosome 21"/>
</dbReference>
<organism evidence="1 2">
    <name type="scientific">Diphasiastrum complanatum</name>
    <name type="common">Issler's clubmoss</name>
    <name type="synonym">Lycopodium complanatum</name>
    <dbReference type="NCBI Taxonomy" id="34168"/>
    <lineage>
        <taxon>Eukaryota</taxon>
        <taxon>Viridiplantae</taxon>
        <taxon>Streptophyta</taxon>
        <taxon>Embryophyta</taxon>
        <taxon>Tracheophyta</taxon>
        <taxon>Lycopodiopsida</taxon>
        <taxon>Lycopodiales</taxon>
        <taxon>Lycopodiaceae</taxon>
        <taxon>Lycopodioideae</taxon>
        <taxon>Diphasiastrum</taxon>
    </lineage>
</organism>
<protein>
    <submittedName>
        <fullName evidence="1">Uncharacterized protein</fullName>
    </submittedName>
</protein>
<evidence type="ECO:0000313" key="1">
    <source>
        <dbReference type="EMBL" id="KAJ7517977.1"/>
    </source>
</evidence>
<evidence type="ECO:0000313" key="2">
    <source>
        <dbReference type="Proteomes" id="UP001162992"/>
    </source>
</evidence>
<accession>A0ACC2AKF9</accession>
<proteinExistence type="predicted"/>
<comment type="caution">
    <text evidence="1">The sequence shown here is derived from an EMBL/GenBank/DDBJ whole genome shotgun (WGS) entry which is preliminary data.</text>
</comment>
<keyword evidence="2" id="KW-1185">Reference proteome</keyword>